<name>A0ABT8PYS6_9ENTR</name>
<gene>
    <name evidence="3" type="ORF">Q0A17_19350</name>
</gene>
<dbReference type="SUPFAM" id="SSF100950">
    <property type="entry name" value="NagB/RpiA/CoA transferase-like"/>
    <property type="match status" value="1"/>
</dbReference>
<comment type="caution">
    <text evidence="3">The sequence shown here is derived from an EMBL/GenBank/DDBJ whole genome shotgun (WGS) entry which is preliminary data.</text>
</comment>
<feature type="domain" description="Glucosamine/galactosamine-6-phosphate isomerase" evidence="2">
    <location>
        <begin position="10"/>
        <end position="224"/>
    </location>
</feature>
<keyword evidence="4" id="KW-1185">Reference proteome</keyword>
<sequence length="250" mass="27988">MNLVIVKDYQAMSEQAFSVIAQTMQHTERPVISLTTGASPMGVFKLLVKAVNDGALDISKTVFLNVDEYVGDQNAAFTVHTFMFKHFYNLITQRPAYFDMFNAANRNKEFEILRYKQVMATWPRDLQLLGLGTNGHIGACEPGTPFTASAFCARHADSTIQSTMQLYGITRDEAPTEMFTLGFKEIMEAKRPLLIASGKSKAEAVRRMLEEPINESCPASYLRQHPDFTFIIDEEAASLLHEGTRACATR</sequence>
<dbReference type="InterPro" id="IPR004547">
    <property type="entry name" value="Glucosamine6P_isomerase"/>
</dbReference>
<dbReference type="PANTHER" id="PTHR11280:SF5">
    <property type="entry name" value="GLUCOSAMINE-6-PHOSPHATE ISOMERASE"/>
    <property type="match status" value="1"/>
</dbReference>
<evidence type="ECO:0000259" key="2">
    <source>
        <dbReference type="Pfam" id="PF01182"/>
    </source>
</evidence>
<dbReference type="InterPro" id="IPR006148">
    <property type="entry name" value="Glc/Gal-6P_isomerase"/>
</dbReference>
<dbReference type="InterPro" id="IPR037171">
    <property type="entry name" value="NagB/RpiA_transferase-like"/>
</dbReference>
<dbReference type="RefSeq" id="WP_301702054.1">
    <property type="nucleotide sequence ID" value="NZ_JAUJYW010000009.1"/>
</dbReference>
<dbReference type="Pfam" id="PF01182">
    <property type="entry name" value="Glucosamine_iso"/>
    <property type="match status" value="1"/>
</dbReference>
<evidence type="ECO:0000256" key="1">
    <source>
        <dbReference type="ARBA" id="ARBA00022801"/>
    </source>
</evidence>
<proteinExistence type="predicted"/>
<dbReference type="Proteomes" id="UP001174867">
    <property type="component" value="Unassembled WGS sequence"/>
</dbReference>
<dbReference type="PANTHER" id="PTHR11280">
    <property type="entry name" value="GLUCOSAMINE-6-PHOSPHATE ISOMERASE"/>
    <property type="match status" value="1"/>
</dbReference>
<reference evidence="3 4" key="1">
    <citation type="submission" date="2023-07" db="EMBL/GenBank/DDBJ databases">
        <title>Citrobacter selenititolerans sp. nov., isolated from seleniferous soil.</title>
        <authorList>
            <person name="Zhang S."/>
            <person name="Li K."/>
            <person name="Peng J."/>
            <person name="Wang H."/>
            <person name="Sun J."/>
            <person name="Guo Y."/>
        </authorList>
    </citation>
    <scope>NUCLEOTIDE SEQUENCE [LARGE SCALE GENOMIC DNA]</scope>
    <source>
        <strain evidence="3 4">S2-9</strain>
    </source>
</reference>
<accession>A0ABT8PYS6</accession>
<evidence type="ECO:0000313" key="3">
    <source>
        <dbReference type="EMBL" id="MDN8601544.1"/>
    </source>
</evidence>
<evidence type="ECO:0000313" key="4">
    <source>
        <dbReference type="Proteomes" id="UP001174867"/>
    </source>
</evidence>
<organism evidence="3 4">
    <name type="scientific">Citrobacter enshiensis</name>
    <dbReference type="NCBI Taxonomy" id="2971264"/>
    <lineage>
        <taxon>Bacteria</taxon>
        <taxon>Pseudomonadati</taxon>
        <taxon>Pseudomonadota</taxon>
        <taxon>Gammaproteobacteria</taxon>
        <taxon>Enterobacterales</taxon>
        <taxon>Enterobacteriaceae</taxon>
        <taxon>Citrobacter</taxon>
    </lineage>
</organism>
<dbReference type="Gene3D" id="3.40.50.1360">
    <property type="match status" value="1"/>
</dbReference>
<keyword evidence="1" id="KW-0378">Hydrolase</keyword>
<protein>
    <submittedName>
        <fullName evidence="3">Glucosamine-6-phosphate deaminase</fullName>
    </submittedName>
</protein>
<dbReference type="CDD" id="cd01399">
    <property type="entry name" value="GlcN6P_deaminase"/>
    <property type="match status" value="1"/>
</dbReference>
<dbReference type="EMBL" id="JAUJYW010000009">
    <property type="protein sequence ID" value="MDN8601544.1"/>
    <property type="molecule type" value="Genomic_DNA"/>
</dbReference>